<evidence type="ECO:0000259" key="3">
    <source>
        <dbReference type="Pfam" id="PF09118"/>
    </source>
</evidence>
<dbReference type="PANTHER" id="PTHR32208">
    <property type="entry name" value="SECRETED PROTEIN-RELATED"/>
    <property type="match status" value="1"/>
</dbReference>
<dbReference type="Proteomes" id="UP001604336">
    <property type="component" value="Unassembled WGS sequence"/>
</dbReference>
<dbReference type="Gene3D" id="2.60.40.10">
    <property type="entry name" value="Immunoglobulins"/>
    <property type="match status" value="1"/>
</dbReference>
<dbReference type="InterPro" id="IPR009880">
    <property type="entry name" value="Glyoxal_oxidase_N"/>
</dbReference>
<dbReference type="InterPro" id="IPR014756">
    <property type="entry name" value="Ig_E-set"/>
</dbReference>
<dbReference type="PANTHER" id="PTHR32208:SF57">
    <property type="entry name" value="F14L17.20 PROTEIN"/>
    <property type="match status" value="1"/>
</dbReference>
<dbReference type="InterPro" id="IPR037293">
    <property type="entry name" value="Gal_Oxidase_central_sf"/>
</dbReference>
<sequence length="665" mass="73405">MVTFSQSKKISKKPSSMAIKILSFLFPLILILSLFTLPSQSRPYKPPRHRRHRDWPEDSLLPTAVSCAASPSRSQPPILHALLHSTVSSTASPSRYQPPILHALLHSTFSFAASSFPLNDVEPPSYNSPAATAGGGQWVLLQESVGVSAMHMQLLYNNKVVIFDRTDFGASNLTLPAGKCRYNDEAIKEDCTAHSLLYDVDSNTYRPLMVQTDVWCSSGAVIPDGTLVQTGGYLAGDHKIRLFTPLNDDQCDWIELEQSLTIQRWYASDHILPDGNVIIVGGRKAFSYEFFPKDSIENSQNNSVFYFNFLKETTDRKEENNLYPFLYLLPDGNLFVFANQRSVILDYVNNKIVKEFPMIPGEKRSYPATGSSVMLPLRLSAGGTDGTPPPSPEVEVLVCGGAKGGAYVKALKGTYVAASKSCGRLRVTDPDPQWVMEDMPMRRVMPDSLLLPTGDVLILNGAGKGTAGWECAVDPVLNPILYIPNEPESSKRFSVLNPTTIPRLYHSAATLLPDGRILVGGSNPHIKYNFSGVTYPTELSLEAFSPPYLDPEFGLIRPSILSIEAPAHYVISYGEEFSVTFTLGLYRADGEFMVTIVAPSFATHSFGMNQRLLELYIVGVQQLSAFAYKVTVHAPPTRNIAPPGYYMLFLVHHGVPGHCVWIKMQ</sequence>
<dbReference type="EMBL" id="JBFOLK010000004">
    <property type="protein sequence ID" value="KAL2519431.1"/>
    <property type="molecule type" value="Genomic_DNA"/>
</dbReference>
<dbReference type="AlphaFoldDB" id="A0ABD1U343"/>
<gene>
    <name evidence="4" type="ORF">Adt_15678</name>
</gene>
<evidence type="ECO:0000313" key="5">
    <source>
        <dbReference type="Proteomes" id="UP001604336"/>
    </source>
</evidence>
<keyword evidence="5" id="KW-1185">Reference proteome</keyword>
<dbReference type="Gene3D" id="2.130.10.80">
    <property type="entry name" value="Galactose oxidase/kelch, beta-propeller"/>
    <property type="match status" value="1"/>
</dbReference>
<accession>A0ABD1U343</accession>
<dbReference type="SUPFAM" id="SSF50965">
    <property type="entry name" value="Galactose oxidase, central domain"/>
    <property type="match status" value="1"/>
</dbReference>
<protein>
    <submittedName>
        <fullName evidence="4">Glyoxal oxidase-related protein</fullName>
    </submittedName>
</protein>
<feature type="domain" description="Glyoxal oxidase N-terminal" evidence="2">
    <location>
        <begin position="150"/>
        <end position="548"/>
    </location>
</feature>
<dbReference type="InterPro" id="IPR015202">
    <property type="entry name" value="GO-like_E_set"/>
</dbReference>
<dbReference type="SUPFAM" id="SSF81296">
    <property type="entry name" value="E set domains"/>
    <property type="match status" value="1"/>
</dbReference>
<dbReference type="Pfam" id="PF09118">
    <property type="entry name" value="GO-like_E_set"/>
    <property type="match status" value="1"/>
</dbReference>
<name>A0ABD1U343_9LAMI</name>
<comment type="caution">
    <text evidence="4">The sequence shown here is derived from an EMBL/GenBank/DDBJ whole genome shotgun (WGS) entry which is preliminary data.</text>
</comment>
<dbReference type="CDD" id="cd02851">
    <property type="entry name" value="E_set_GO_C"/>
    <property type="match status" value="1"/>
</dbReference>
<evidence type="ECO:0000259" key="2">
    <source>
        <dbReference type="Pfam" id="PF07250"/>
    </source>
</evidence>
<proteinExistence type="predicted"/>
<dbReference type="Pfam" id="PF07250">
    <property type="entry name" value="Glyoxal_oxid_N"/>
    <property type="match status" value="1"/>
</dbReference>
<organism evidence="4 5">
    <name type="scientific">Abeliophyllum distichum</name>
    <dbReference type="NCBI Taxonomy" id="126358"/>
    <lineage>
        <taxon>Eukaryota</taxon>
        <taxon>Viridiplantae</taxon>
        <taxon>Streptophyta</taxon>
        <taxon>Embryophyta</taxon>
        <taxon>Tracheophyta</taxon>
        <taxon>Spermatophyta</taxon>
        <taxon>Magnoliopsida</taxon>
        <taxon>eudicotyledons</taxon>
        <taxon>Gunneridae</taxon>
        <taxon>Pentapetalae</taxon>
        <taxon>asterids</taxon>
        <taxon>lamiids</taxon>
        <taxon>Lamiales</taxon>
        <taxon>Oleaceae</taxon>
        <taxon>Forsythieae</taxon>
        <taxon>Abeliophyllum</taxon>
    </lineage>
</organism>
<evidence type="ECO:0000256" key="1">
    <source>
        <dbReference type="ARBA" id="ARBA00022729"/>
    </source>
</evidence>
<dbReference type="InterPro" id="IPR013783">
    <property type="entry name" value="Ig-like_fold"/>
</dbReference>
<dbReference type="InterPro" id="IPR011043">
    <property type="entry name" value="Gal_Oxase/kelch_b-propeller"/>
</dbReference>
<keyword evidence="1" id="KW-0732">Signal</keyword>
<evidence type="ECO:0000313" key="4">
    <source>
        <dbReference type="EMBL" id="KAL2519431.1"/>
    </source>
</evidence>
<reference evidence="5" key="1">
    <citation type="submission" date="2024-07" db="EMBL/GenBank/DDBJ databases">
        <title>Two chromosome-level genome assemblies of Korean endemic species Abeliophyllum distichum and Forsythia ovata (Oleaceae).</title>
        <authorList>
            <person name="Jang H."/>
        </authorList>
    </citation>
    <scope>NUCLEOTIDE SEQUENCE [LARGE SCALE GENOMIC DNA]</scope>
</reference>
<feature type="domain" description="Galactose oxidase-like Early set" evidence="3">
    <location>
        <begin position="557"/>
        <end position="663"/>
    </location>
</feature>